<sequence length="129" mass="14136">MAAIARFPAEAYKQNPIGDGASQTQGVRAGMWSTAGVRYKTIYADHITWIITEPEGLGALINVHSHPPPPPPLPSPTDQEDHAPPPLLPPLPPLPHPHSTFDYYGPQPLNPIFPPKSFLFLDFLFLINS</sequence>
<proteinExistence type="predicted"/>
<feature type="region of interest" description="Disordered" evidence="1">
    <location>
        <begin position="61"/>
        <end position="94"/>
    </location>
</feature>
<gene>
    <name evidence="2" type="ORF">DM860_014312</name>
</gene>
<name>A0A328DI45_9ASTE</name>
<reference evidence="2 3" key="1">
    <citation type="submission" date="2018-06" db="EMBL/GenBank/DDBJ databases">
        <title>The Genome of Cuscuta australis (Dodder) Provides Insight into the Evolution of Plant Parasitism.</title>
        <authorList>
            <person name="Liu H."/>
        </authorList>
    </citation>
    <scope>NUCLEOTIDE SEQUENCE [LARGE SCALE GENOMIC DNA]</scope>
    <source>
        <strain evidence="3">cv. Yunnan</strain>
        <tissue evidence="2">Vines</tissue>
    </source>
</reference>
<accession>A0A328DI45</accession>
<dbReference type="Proteomes" id="UP000249390">
    <property type="component" value="Unassembled WGS sequence"/>
</dbReference>
<organism evidence="2 3">
    <name type="scientific">Cuscuta australis</name>
    <dbReference type="NCBI Taxonomy" id="267555"/>
    <lineage>
        <taxon>Eukaryota</taxon>
        <taxon>Viridiplantae</taxon>
        <taxon>Streptophyta</taxon>
        <taxon>Embryophyta</taxon>
        <taxon>Tracheophyta</taxon>
        <taxon>Spermatophyta</taxon>
        <taxon>Magnoliopsida</taxon>
        <taxon>eudicotyledons</taxon>
        <taxon>Gunneridae</taxon>
        <taxon>Pentapetalae</taxon>
        <taxon>asterids</taxon>
        <taxon>lamiids</taxon>
        <taxon>Solanales</taxon>
        <taxon>Convolvulaceae</taxon>
        <taxon>Cuscuteae</taxon>
        <taxon>Cuscuta</taxon>
        <taxon>Cuscuta subgen. Grammica</taxon>
        <taxon>Cuscuta sect. Cleistogrammica</taxon>
    </lineage>
</organism>
<protein>
    <submittedName>
        <fullName evidence="2">Uncharacterized protein</fullName>
    </submittedName>
</protein>
<evidence type="ECO:0000256" key="1">
    <source>
        <dbReference type="SAM" id="MobiDB-lite"/>
    </source>
</evidence>
<feature type="compositionally biased region" description="Pro residues" evidence="1">
    <location>
        <begin position="66"/>
        <end position="75"/>
    </location>
</feature>
<feature type="compositionally biased region" description="Pro residues" evidence="1">
    <location>
        <begin position="84"/>
        <end position="94"/>
    </location>
</feature>
<evidence type="ECO:0000313" key="3">
    <source>
        <dbReference type="Proteomes" id="UP000249390"/>
    </source>
</evidence>
<dbReference type="AlphaFoldDB" id="A0A328DI45"/>
<evidence type="ECO:0000313" key="2">
    <source>
        <dbReference type="EMBL" id="RAL43811.1"/>
    </source>
</evidence>
<comment type="caution">
    <text evidence="2">The sequence shown here is derived from an EMBL/GenBank/DDBJ whole genome shotgun (WGS) entry which is preliminary data.</text>
</comment>
<dbReference type="EMBL" id="NQVE01000152">
    <property type="protein sequence ID" value="RAL43811.1"/>
    <property type="molecule type" value="Genomic_DNA"/>
</dbReference>
<keyword evidence="3" id="KW-1185">Reference proteome</keyword>